<dbReference type="EMBL" id="ASPP01043581">
    <property type="protein sequence ID" value="ETN99564.1"/>
    <property type="molecule type" value="Genomic_DNA"/>
</dbReference>
<evidence type="ECO:0000313" key="2">
    <source>
        <dbReference type="Proteomes" id="UP000023152"/>
    </source>
</evidence>
<dbReference type="Proteomes" id="UP000023152">
    <property type="component" value="Unassembled WGS sequence"/>
</dbReference>
<gene>
    <name evidence="1" type="ORF">RFI_37906</name>
</gene>
<proteinExistence type="predicted"/>
<feature type="non-terminal residue" evidence="1">
    <location>
        <position position="1"/>
    </location>
</feature>
<dbReference type="AlphaFoldDB" id="X6LFP4"/>
<evidence type="ECO:0000313" key="1">
    <source>
        <dbReference type="EMBL" id="ETN99564.1"/>
    </source>
</evidence>
<accession>X6LFP4</accession>
<comment type="caution">
    <text evidence="1">The sequence shown here is derived from an EMBL/GenBank/DDBJ whole genome shotgun (WGS) entry which is preliminary data.</text>
</comment>
<sequence>YIQQTMQISAMWNRNIDLNLIYFALHYWCKGDINETMELLFKFEQWKFRDNNEQKYKEKTNKFLKKRCCNHNINLFCIFVAEIELAKHTSIESATLITVNNGLPFVENAKKNYK</sequence>
<organism evidence="1 2">
    <name type="scientific">Reticulomyxa filosa</name>
    <dbReference type="NCBI Taxonomy" id="46433"/>
    <lineage>
        <taxon>Eukaryota</taxon>
        <taxon>Sar</taxon>
        <taxon>Rhizaria</taxon>
        <taxon>Retaria</taxon>
        <taxon>Foraminifera</taxon>
        <taxon>Monothalamids</taxon>
        <taxon>Reticulomyxidae</taxon>
        <taxon>Reticulomyxa</taxon>
    </lineage>
</organism>
<reference evidence="1 2" key="1">
    <citation type="journal article" date="2013" name="Curr. Biol.">
        <title>The Genome of the Foraminiferan Reticulomyxa filosa.</title>
        <authorList>
            <person name="Glockner G."/>
            <person name="Hulsmann N."/>
            <person name="Schleicher M."/>
            <person name="Noegel A.A."/>
            <person name="Eichinger L."/>
            <person name="Gallinger C."/>
            <person name="Pawlowski J."/>
            <person name="Sierra R."/>
            <person name="Euteneuer U."/>
            <person name="Pillet L."/>
            <person name="Moustafa A."/>
            <person name="Platzer M."/>
            <person name="Groth M."/>
            <person name="Szafranski K."/>
            <person name="Schliwa M."/>
        </authorList>
    </citation>
    <scope>NUCLEOTIDE SEQUENCE [LARGE SCALE GENOMIC DNA]</scope>
</reference>
<protein>
    <submittedName>
        <fullName evidence="1">Uncharacterized protein</fullName>
    </submittedName>
</protein>
<keyword evidence="2" id="KW-1185">Reference proteome</keyword>
<name>X6LFP4_RETFI</name>